<proteinExistence type="predicted"/>
<dbReference type="PhylomeDB" id="B3RQL8"/>
<name>B3RQL8_TRIAD</name>
<evidence type="ECO:0000313" key="3">
    <source>
        <dbReference type="Proteomes" id="UP000009022"/>
    </source>
</evidence>
<dbReference type="InterPro" id="IPR036638">
    <property type="entry name" value="HLH_DNA-bd_sf"/>
</dbReference>
<dbReference type="HOGENOM" id="CLU_2029656_0_0_1"/>
<dbReference type="Gene3D" id="4.10.280.10">
    <property type="entry name" value="Helix-loop-helix DNA-binding domain"/>
    <property type="match status" value="1"/>
</dbReference>
<organism evidence="2 3">
    <name type="scientific">Trichoplax adhaerens</name>
    <name type="common">Trichoplax reptans</name>
    <dbReference type="NCBI Taxonomy" id="10228"/>
    <lineage>
        <taxon>Eukaryota</taxon>
        <taxon>Metazoa</taxon>
        <taxon>Placozoa</taxon>
        <taxon>Uniplacotomia</taxon>
        <taxon>Trichoplacea</taxon>
        <taxon>Trichoplacidae</taxon>
        <taxon>Trichoplax</taxon>
    </lineage>
</organism>
<dbReference type="EMBL" id="DS985243">
    <property type="protein sequence ID" value="EDV27271.1"/>
    <property type="molecule type" value="Genomic_DNA"/>
</dbReference>
<feature type="domain" description="BHLH" evidence="1">
    <location>
        <begin position="42"/>
        <end position="80"/>
    </location>
</feature>
<dbReference type="AlphaFoldDB" id="B3RQL8"/>
<dbReference type="GO" id="GO:0000977">
    <property type="term" value="F:RNA polymerase II transcription regulatory region sequence-specific DNA binding"/>
    <property type="evidence" value="ECO:0000318"/>
    <property type="project" value="GO_Central"/>
</dbReference>
<sequence length="122" mass="14418">MRIPDLQTGQVALNYKEFLQQQISQHQATCLTAENDDETYLEIDQAIQELKRHVPTFQEETDITPFEILRLAIMYIDFLQQTLQTTDNHQSQKRCVIDICTHEYLEVIICTSIFVMQRKLKK</sequence>
<dbReference type="GO" id="GO:0032502">
    <property type="term" value="P:developmental process"/>
    <property type="evidence" value="ECO:0000318"/>
    <property type="project" value="GO_Central"/>
</dbReference>
<dbReference type="Proteomes" id="UP000009022">
    <property type="component" value="Unassembled WGS sequence"/>
</dbReference>
<dbReference type="GO" id="GO:0046983">
    <property type="term" value="F:protein dimerization activity"/>
    <property type="evidence" value="ECO:0007669"/>
    <property type="project" value="InterPro"/>
</dbReference>
<dbReference type="GeneID" id="6751925"/>
<protein>
    <recommendedName>
        <fullName evidence="1">BHLH domain-containing protein</fullName>
    </recommendedName>
</protein>
<dbReference type="KEGG" id="tad:TRIADDRAFT_55034"/>
<gene>
    <name evidence="2" type="ORF">TRIADDRAFT_55034</name>
</gene>
<dbReference type="Pfam" id="PF00010">
    <property type="entry name" value="HLH"/>
    <property type="match status" value="1"/>
</dbReference>
<dbReference type="SUPFAM" id="SSF47459">
    <property type="entry name" value="HLH, helix-loop-helix DNA-binding domain"/>
    <property type="match status" value="1"/>
</dbReference>
<dbReference type="GO" id="GO:0006357">
    <property type="term" value="P:regulation of transcription by RNA polymerase II"/>
    <property type="evidence" value="ECO:0000318"/>
    <property type="project" value="GO_Central"/>
</dbReference>
<keyword evidence="3" id="KW-1185">Reference proteome</keyword>
<accession>B3RQL8</accession>
<dbReference type="InterPro" id="IPR011598">
    <property type="entry name" value="bHLH_dom"/>
</dbReference>
<dbReference type="RefSeq" id="XP_002111267.1">
    <property type="nucleotide sequence ID" value="XM_002111231.1"/>
</dbReference>
<evidence type="ECO:0000313" key="2">
    <source>
        <dbReference type="EMBL" id="EDV27271.1"/>
    </source>
</evidence>
<dbReference type="GO" id="GO:0000981">
    <property type="term" value="F:DNA-binding transcription factor activity, RNA polymerase II-specific"/>
    <property type="evidence" value="ECO:0000318"/>
    <property type="project" value="GO_Central"/>
</dbReference>
<dbReference type="InParanoid" id="B3RQL8"/>
<dbReference type="CTD" id="6751925"/>
<evidence type="ECO:0000259" key="1">
    <source>
        <dbReference type="Pfam" id="PF00010"/>
    </source>
</evidence>
<reference evidence="2 3" key="1">
    <citation type="journal article" date="2008" name="Nature">
        <title>The Trichoplax genome and the nature of placozoans.</title>
        <authorList>
            <person name="Srivastava M."/>
            <person name="Begovic E."/>
            <person name="Chapman J."/>
            <person name="Putnam N.H."/>
            <person name="Hellsten U."/>
            <person name="Kawashima T."/>
            <person name="Kuo A."/>
            <person name="Mitros T."/>
            <person name="Salamov A."/>
            <person name="Carpenter M.L."/>
            <person name="Signorovitch A.Y."/>
            <person name="Moreno M.A."/>
            <person name="Kamm K."/>
            <person name="Grimwood J."/>
            <person name="Schmutz J."/>
            <person name="Shapiro H."/>
            <person name="Grigoriev I.V."/>
            <person name="Buss L.W."/>
            <person name="Schierwater B."/>
            <person name="Dellaporta S.L."/>
            <person name="Rokhsar D.S."/>
        </authorList>
    </citation>
    <scope>NUCLEOTIDE SEQUENCE [LARGE SCALE GENOMIC DNA]</scope>
    <source>
        <strain evidence="2 3">Grell-BS-1999</strain>
    </source>
</reference>